<proteinExistence type="inferred from homology"/>
<gene>
    <name evidence="4" type="ORF">MED297_07281</name>
</gene>
<keyword evidence="3" id="KW-0963">Cytoplasm</keyword>
<organism evidence="4 5">
    <name type="scientific">Reinekea blandensis MED297</name>
    <dbReference type="NCBI Taxonomy" id="314283"/>
    <lineage>
        <taxon>Bacteria</taxon>
        <taxon>Pseudomonadati</taxon>
        <taxon>Pseudomonadota</taxon>
        <taxon>Gammaproteobacteria</taxon>
        <taxon>Oceanospirillales</taxon>
        <taxon>Saccharospirillaceae</taxon>
        <taxon>Reinekea</taxon>
    </lineage>
</organism>
<dbReference type="PANTHER" id="PTHR38772">
    <property type="match status" value="1"/>
</dbReference>
<dbReference type="PANTHER" id="PTHR38772:SF1">
    <property type="entry name" value="NUCLEOID-ASSOCIATED PROTEIN YEJK"/>
    <property type="match status" value="1"/>
</dbReference>
<reference evidence="4 5" key="1">
    <citation type="submission" date="2006-02" db="EMBL/GenBank/DDBJ databases">
        <authorList>
            <person name="Pinhassi J."/>
            <person name="Pedros-Alio C."/>
            <person name="Ferriera S."/>
            <person name="Johnson J."/>
            <person name="Kravitz S."/>
            <person name="Halpern A."/>
            <person name="Remington K."/>
            <person name="Beeson K."/>
            <person name="Tran B."/>
            <person name="Rogers Y.-H."/>
            <person name="Friedman R."/>
            <person name="Venter J.C."/>
        </authorList>
    </citation>
    <scope>NUCLEOTIDE SEQUENCE [LARGE SCALE GENOMIC DNA]</scope>
    <source>
        <strain evidence="4 5">MED297</strain>
    </source>
</reference>
<evidence type="ECO:0000256" key="2">
    <source>
        <dbReference type="ARBA" id="ARBA00009035"/>
    </source>
</evidence>
<keyword evidence="5" id="KW-1185">Reference proteome</keyword>
<dbReference type="GO" id="GO:0003727">
    <property type="term" value="F:single-stranded RNA binding"/>
    <property type="evidence" value="ECO:0007669"/>
    <property type="project" value="TreeGrafter"/>
</dbReference>
<comment type="similarity">
    <text evidence="2">Belongs to the YejK family.</text>
</comment>
<dbReference type="GO" id="GO:0003690">
    <property type="term" value="F:double-stranded DNA binding"/>
    <property type="evidence" value="ECO:0007669"/>
    <property type="project" value="TreeGrafter"/>
</dbReference>
<evidence type="ECO:0000256" key="3">
    <source>
        <dbReference type="ARBA" id="ARBA00022490"/>
    </source>
</evidence>
<dbReference type="Pfam" id="PF04245">
    <property type="entry name" value="NA37"/>
    <property type="match status" value="1"/>
</dbReference>
<name>A4BKP6_9GAMM</name>
<dbReference type="HOGENOM" id="CLU_063050_1_0_6"/>
<protein>
    <submittedName>
        <fullName evidence="4">Nucleoid-associated protein NdpA</fullName>
    </submittedName>
</protein>
<dbReference type="AlphaFoldDB" id="A4BKP6"/>
<comment type="subcellular location">
    <subcellularLocation>
        <location evidence="1">Cytoplasm</location>
        <location evidence="1">Nucleoid</location>
    </subcellularLocation>
</comment>
<sequence>MSLKHAIVHQLIRNTTTTALNLRDDELTVDDQLTHLMTQTKTAFYNRSSKQYGQFAEEAGTFKALAQQWQAGSVSFTTLTEQLMKQLQLDVEQQELDIDGHWFFAHETLESSENLWFFHLKHKDGLMLTQAMDLSGARLIDFAKLGFGGYVDLTAMAANEQKYLTVSFGFGDRSLQSALLNFVNFVDTINTAVDTERFLEIVKAYSETLPQEKGSNYRKKAVEYCTEQDKLGETVVADEIAVVLKDEVGTDGPQTLASYMEVTQPEAKREFIPNRASLKKFQRYTGKTKEVSISFSNEILGKNVNFDPASESLTITNLPSNLLKQLKSAIGEED</sequence>
<dbReference type="OrthoDB" id="9131762at2"/>
<evidence type="ECO:0000313" key="4">
    <source>
        <dbReference type="EMBL" id="EAR07298.1"/>
    </source>
</evidence>
<evidence type="ECO:0000313" key="5">
    <source>
        <dbReference type="Proteomes" id="UP000005953"/>
    </source>
</evidence>
<evidence type="ECO:0000256" key="1">
    <source>
        <dbReference type="ARBA" id="ARBA00004453"/>
    </source>
</evidence>
<comment type="caution">
    <text evidence="4">The sequence shown here is derived from an EMBL/GenBank/DDBJ whole genome shotgun (WGS) entry which is preliminary data.</text>
</comment>
<dbReference type="GO" id="GO:0043590">
    <property type="term" value="C:bacterial nucleoid"/>
    <property type="evidence" value="ECO:0007669"/>
    <property type="project" value="TreeGrafter"/>
</dbReference>
<accession>A4BKP6</accession>
<dbReference type="STRING" id="314283.MED297_07281"/>
<dbReference type="EMBL" id="AAOE01000049">
    <property type="protein sequence ID" value="EAR07298.1"/>
    <property type="molecule type" value="Genomic_DNA"/>
</dbReference>
<dbReference type="InterPro" id="IPR007358">
    <property type="entry name" value="Nucleoid_associated_NdpA"/>
</dbReference>
<dbReference type="Proteomes" id="UP000005953">
    <property type="component" value="Unassembled WGS sequence"/>
</dbReference>
<dbReference type="RefSeq" id="WP_008045391.1">
    <property type="nucleotide sequence ID" value="NZ_CH724152.1"/>
</dbReference>